<dbReference type="EMBL" id="CP132353">
    <property type="protein sequence ID" value="WLS77365.1"/>
    <property type="molecule type" value="Genomic_DNA"/>
</dbReference>
<dbReference type="SMART" id="SM00530">
    <property type="entry name" value="HTH_XRE"/>
    <property type="match status" value="1"/>
</dbReference>
<dbReference type="RefSeq" id="WP_306206206.1">
    <property type="nucleotide sequence ID" value="NZ_CP132353.1"/>
</dbReference>
<name>A0AA50DFU8_9GAMM</name>
<dbReference type="InterPro" id="IPR010982">
    <property type="entry name" value="Lambda_DNA-bd_dom_sf"/>
</dbReference>
<dbReference type="SUPFAM" id="SSF47413">
    <property type="entry name" value="lambda repressor-like DNA-binding domains"/>
    <property type="match status" value="1"/>
</dbReference>
<dbReference type="GO" id="GO:0003677">
    <property type="term" value="F:DNA binding"/>
    <property type="evidence" value="ECO:0007669"/>
    <property type="project" value="InterPro"/>
</dbReference>
<sequence length="71" mass="8110">MSDKFLIDLGLRIRDRRNHIRLSQMELGEISGIDRTYLSGVENGKRNISILGLRKISVALRMPLNELLFGV</sequence>
<dbReference type="Proteomes" id="UP001228139">
    <property type="component" value="Chromosome"/>
</dbReference>
<organism evidence="2 3">
    <name type="scientific">Erwinia pyri</name>
    <dbReference type="NCBI Taxonomy" id="3062598"/>
    <lineage>
        <taxon>Bacteria</taxon>
        <taxon>Pseudomonadati</taxon>
        <taxon>Pseudomonadota</taxon>
        <taxon>Gammaproteobacteria</taxon>
        <taxon>Enterobacterales</taxon>
        <taxon>Erwiniaceae</taxon>
        <taxon>Erwinia</taxon>
    </lineage>
</organism>
<gene>
    <name evidence="2" type="ORF">Q3V30_12805</name>
</gene>
<evidence type="ECO:0000259" key="1">
    <source>
        <dbReference type="PROSITE" id="PS50943"/>
    </source>
</evidence>
<evidence type="ECO:0000313" key="3">
    <source>
        <dbReference type="Proteomes" id="UP001228139"/>
    </source>
</evidence>
<accession>A0AA50DFU8</accession>
<evidence type="ECO:0000313" key="2">
    <source>
        <dbReference type="EMBL" id="WLS77365.1"/>
    </source>
</evidence>
<dbReference type="Pfam" id="PF01381">
    <property type="entry name" value="HTH_3"/>
    <property type="match status" value="1"/>
</dbReference>
<keyword evidence="3" id="KW-1185">Reference proteome</keyword>
<dbReference type="AlphaFoldDB" id="A0AA50DFU8"/>
<feature type="domain" description="HTH cro/C1-type" evidence="1">
    <location>
        <begin position="13"/>
        <end position="67"/>
    </location>
</feature>
<dbReference type="CDD" id="cd00093">
    <property type="entry name" value="HTH_XRE"/>
    <property type="match status" value="1"/>
</dbReference>
<dbReference type="PROSITE" id="PS50943">
    <property type="entry name" value="HTH_CROC1"/>
    <property type="match status" value="1"/>
</dbReference>
<dbReference type="InterPro" id="IPR001387">
    <property type="entry name" value="Cro/C1-type_HTH"/>
</dbReference>
<protein>
    <submittedName>
        <fullName evidence="2">Helix-turn-helix transcriptional regulator</fullName>
    </submittedName>
</protein>
<dbReference type="KEGG" id="epi:Q3V30_12805"/>
<proteinExistence type="predicted"/>
<dbReference type="Gene3D" id="1.10.260.40">
    <property type="entry name" value="lambda repressor-like DNA-binding domains"/>
    <property type="match status" value="1"/>
</dbReference>
<reference evidence="2 3" key="1">
    <citation type="submission" date="2023-07" db="EMBL/GenBank/DDBJ databases">
        <title>Pathogenic bacteria of pear tree diseases.</title>
        <authorList>
            <person name="Zhang Z."/>
            <person name="He L."/>
            <person name="Huang R."/>
        </authorList>
    </citation>
    <scope>NUCLEOTIDE SEQUENCE [LARGE SCALE GENOMIC DNA]</scope>
    <source>
        <strain evidence="2 3">DE2</strain>
    </source>
</reference>